<sequence>MRTLALWWYALFSHDSPASPSLSVSGELKAGKAVIASCSVSHSCPSGLPHLTWNHTGTLIVQSEQLTNGQWRVTSSLTFTAANSDHNKRLICTAEYQNNIKTVQSSTILNVRYPPRIGEGSVCTATITGVDCQCLVESWPTSRVQWVLADGTIVNGSSVSSTDGKEPRAVHTLHLALGFTDMVACHASNTHGNEKLDLKTNQSGILMAIYVSGSAASVFMLVLVILVPWKCSRRKRW</sequence>
<dbReference type="InterPro" id="IPR013783">
    <property type="entry name" value="Ig-like_fold"/>
</dbReference>
<keyword evidence="2" id="KW-0472">Membrane</keyword>
<dbReference type="OrthoDB" id="5843397at2759"/>
<keyword evidence="2" id="KW-0812">Transmembrane</keyword>
<keyword evidence="1" id="KW-1015">Disulfide bond</keyword>
<keyword evidence="5" id="KW-1185">Reference proteome</keyword>
<feature type="transmembrane region" description="Helical" evidence="2">
    <location>
        <begin position="205"/>
        <end position="229"/>
    </location>
</feature>
<dbReference type="PANTHER" id="PTHR46484">
    <property type="entry name" value="SI:CH211-171H4.5-RELATED"/>
    <property type="match status" value="1"/>
</dbReference>
<dbReference type="PANTHER" id="PTHR46484:SF1">
    <property type="entry name" value="SCHWANN CELL MYELIN PROTEIN-RELATED"/>
    <property type="match status" value="1"/>
</dbReference>
<dbReference type="SUPFAM" id="SSF48726">
    <property type="entry name" value="Immunoglobulin"/>
    <property type="match status" value="1"/>
</dbReference>
<dbReference type="AlphaFoldDB" id="A0A9Q1E5V0"/>
<dbReference type="PROSITE" id="PS50835">
    <property type="entry name" value="IG_LIKE"/>
    <property type="match status" value="1"/>
</dbReference>
<evidence type="ECO:0000259" key="3">
    <source>
        <dbReference type="PROSITE" id="PS50835"/>
    </source>
</evidence>
<name>A0A9Q1E5V0_SYNKA</name>
<evidence type="ECO:0000313" key="4">
    <source>
        <dbReference type="EMBL" id="KAJ8332802.1"/>
    </source>
</evidence>
<keyword evidence="2" id="KW-1133">Transmembrane helix</keyword>
<evidence type="ECO:0000313" key="5">
    <source>
        <dbReference type="Proteomes" id="UP001152622"/>
    </source>
</evidence>
<protein>
    <recommendedName>
        <fullName evidence="3">Ig-like domain-containing protein</fullName>
    </recommendedName>
</protein>
<evidence type="ECO:0000256" key="2">
    <source>
        <dbReference type="SAM" id="Phobius"/>
    </source>
</evidence>
<proteinExistence type="predicted"/>
<dbReference type="InterPro" id="IPR036179">
    <property type="entry name" value="Ig-like_dom_sf"/>
</dbReference>
<dbReference type="Gene3D" id="2.60.40.10">
    <property type="entry name" value="Immunoglobulins"/>
    <property type="match status" value="1"/>
</dbReference>
<feature type="domain" description="Ig-like" evidence="3">
    <location>
        <begin position="20"/>
        <end position="109"/>
    </location>
</feature>
<dbReference type="Proteomes" id="UP001152622">
    <property type="component" value="Chromosome 24"/>
</dbReference>
<dbReference type="EMBL" id="JAINUF010000024">
    <property type="protein sequence ID" value="KAJ8332802.1"/>
    <property type="molecule type" value="Genomic_DNA"/>
</dbReference>
<accession>A0A9Q1E5V0</accession>
<organism evidence="4 5">
    <name type="scientific">Synaphobranchus kaupii</name>
    <name type="common">Kaup's arrowtooth eel</name>
    <dbReference type="NCBI Taxonomy" id="118154"/>
    <lineage>
        <taxon>Eukaryota</taxon>
        <taxon>Metazoa</taxon>
        <taxon>Chordata</taxon>
        <taxon>Craniata</taxon>
        <taxon>Vertebrata</taxon>
        <taxon>Euteleostomi</taxon>
        <taxon>Actinopterygii</taxon>
        <taxon>Neopterygii</taxon>
        <taxon>Teleostei</taxon>
        <taxon>Anguilliformes</taxon>
        <taxon>Synaphobranchidae</taxon>
        <taxon>Synaphobranchus</taxon>
    </lineage>
</organism>
<reference evidence="4" key="1">
    <citation type="journal article" date="2023" name="Science">
        <title>Genome structures resolve the early diversification of teleost fishes.</title>
        <authorList>
            <person name="Parey E."/>
            <person name="Louis A."/>
            <person name="Montfort J."/>
            <person name="Bouchez O."/>
            <person name="Roques C."/>
            <person name="Iampietro C."/>
            <person name="Lluch J."/>
            <person name="Castinel A."/>
            <person name="Donnadieu C."/>
            <person name="Desvignes T."/>
            <person name="Floi Bucao C."/>
            <person name="Jouanno E."/>
            <person name="Wen M."/>
            <person name="Mejri S."/>
            <person name="Dirks R."/>
            <person name="Jansen H."/>
            <person name="Henkel C."/>
            <person name="Chen W.J."/>
            <person name="Zahm M."/>
            <person name="Cabau C."/>
            <person name="Klopp C."/>
            <person name="Thompson A.W."/>
            <person name="Robinson-Rechavi M."/>
            <person name="Braasch I."/>
            <person name="Lecointre G."/>
            <person name="Bobe J."/>
            <person name="Postlethwait J.H."/>
            <person name="Berthelot C."/>
            <person name="Roest Crollius H."/>
            <person name="Guiguen Y."/>
        </authorList>
    </citation>
    <scope>NUCLEOTIDE SEQUENCE</scope>
    <source>
        <strain evidence="4">WJC10195</strain>
    </source>
</reference>
<comment type="caution">
    <text evidence="4">The sequence shown here is derived from an EMBL/GenBank/DDBJ whole genome shotgun (WGS) entry which is preliminary data.</text>
</comment>
<dbReference type="InterPro" id="IPR007110">
    <property type="entry name" value="Ig-like_dom"/>
</dbReference>
<evidence type="ECO:0000256" key="1">
    <source>
        <dbReference type="ARBA" id="ARBA00023157"/>
    </source>
</evidence>
<dbReference type="InterPro" id="IPR013162">
    <property type="entry name" value="CD80_C2-set"/>
</dbReference>
<gene>
    <name evidence="4" type="ORF">SKAU_G00416980</name>
</gene>
<dbReference type="Pfam" id="PF08205">
    <property type="entry name" value="C2-set_2"/>
    <property type="match status" value="1"/>
</dbReference>